<reference evidence="2" key="1">
    <citation type="submission" date="2022-06" db="EMBL/GenBank/DDBJ databases">
        <title>Solitalea sp. MAHUQ-68 isolated from rhizospheric soil.</title>
        <authorList>
            <person name="Huq M.A."/>
        </authorList>
    </citation>
    <scope>NUCLEOTIDE SEQUENCE</scope>
    <source>
        <strain evidence="2">MAHUQ-68</strain>
    </source>
</reference>
<name>A0A9X2F042_9SPHI</name>
<feature type="signal peptide" evidence="1">
    <location>
        <begin position="1"/>
        <end position="21"/>
    </location>
</feature>
<dbReference type="InterPro" id="IPR052559">
    <property type="entry name" value="V-haloperoxidase"/>
</dbReference>
<dbReference type="Proteomes" id="UP001155182">
    <property type="component" value="Unassembled WGS sequence"/>
</dbReference>
<organism evidence="2 3">
    <name type="scientific">Solitalea agri</name>
    <dbReference type="NCBI Taxonomy" id="2953739"/>
    <lineage>
        <taxon>Bacteria</taxon>
        <taxon>Pseudomonadati</taxon>
        <taxon>Bacteroidota</taxon>
        <taxon>Sphingobacteriia</taxon>
        <taxon>Sphingobacteriales</taxon>
        <taxon>Sphingobacteriaceae</taxon>
        <taxon>Solitalea</taxon>
    </lineage>
</organism>
<dbReference type="RefSeq" id="WP_252585892.1">
    <property type="nucleotide sequence ID" value="NZ_JAMWYS010000006.1"/>
</dbReference>
<accession>A0A9X2F042</accession>
<dbReference type="Gene3D" id="1.10.606.20">
    <property type="match status" value="1"/>
</dbReference>
<sequence>MKKTGLRFSLFLFCIITFLQACKKDDNNSPSQAIDASNWGSFVPVSWYNLELKLIKETPGFTPPVAARAIAYTSITLHETVVRGMPDGTSLSGQLDGLSYLPYNDPEARYNWAIAANSAMADILRSLFGNASSDNQALIDQLEVDNQLELTSSEFTQEDIDRSIDFGKQMANAIYLWSASDKGQAAYLDNFPASYVPPVGNGLWEPTPPLFQSAMLPYWSKNRFLFSSNKNIINQIAAPPTYSVNPTSTFYQAANFVYETVNSLTQEETYIANYWADATGTFTPAGHMLAITAQLVKDNNLTLDIAAQLFTQVGIALNDVAIVCWDCKYKYNLVRPITYIHKNINPAWNGKIGTPPFPSYVSEHASFTSATGTILGAYFGTSFSFTDNQKVSDGFSPKTFNNFQDMIDEAAYSRVYGGIHYEFDINEGKTLGKSIADQVLTLKF</sequence>
<dbReference type="PROSITE" id="PS51257">
    <property type="entry name" value="PROKAR_LIPOPROTEIN"/>
    <property type="match status" value="1"/>
</dbReference>
<evidence type="ECO:0000313" key="3">
    <source>
        <dbReference type="Proteomes" id="UP001155182"/>
    </source>
</evidence>
<keyword evidence="1" id="KW-0732">Signal</keyword>
<protein>
    <submittedName>
        <fullName evidence="2">Vanadium-dependent haloperoxidase</fullName>
    </submittedName>
</protein>
<comment type="caution">
    <text evidence="2">The sequence shown here is derived from an EMBL/GenBank/DDBJ whole genome shotgun (WGS) entry which is preliminary data.</text>
</comment>
<dbReference type="InterPro" id="IPR036938">
    <property type="entry name" value="PAP2/HPO_sf"/>
</dbReference>
<proteinExistence type="predicted"/>
<dbReference type="EMBL" id="JAMWYS010000006">
    <property type="protein sequence ID" value="MCO4291660.1"/>
    <property type="molecule type" value="Genomic_DNA"/>
</dbReference>
<dbReference type="PANTHER" id="PTHR34599">
    <property type="entry name" value="PEROXIDASE-RELATED"/>
    <property type="match status" value="1"/>
</dbReference>
<evidence type="ECO:0000313" key="2">
    <source>
        <dbReference type="EMBL" id="MCO4291660.1"/>
    </source>
</evidence>
<dbReference type="SUPFAM" id="SSF48317">
    <property type="entry name" value="Acid phosphatase/Vanadium-dependent haloperoxidase"/>
    <property type="match status" value="1"/>
</dbReference>
<keyword evidence="3" id="KW-1185">Reference proteome</keyword>
<dbReference type="AlphaFoldDB" id="A0A9X2F042"/>
<gene>
    <name evidence="2" type="ORF">NF867_02115</name>
</gene>
<dbReference type="CDD" id="cd03398">
    <property type="entry name" value="PAP2_haloperoxidase"/>
    <property type="match status" value="1"/>
</dbReference>
<evidence type="ECO:0000256" key="1">
    <source>
        <dbReference type="SAM" id="SignalP"/>
    </source>
</evidence>
<dbReference type="PANTHER" id="PTHR34599:SF1">
    <property type="entry name" value="PHOSPHATIDIC ACID PHOSPHATASE TYPE 2_HALOPEROXIDASE DOMAIN-CONTAINING PROTEIN"/>
    <property type="match status" value="1"/>
</dbReference>
<feature type="chain" id="PRO_5040924810" evidence="1">
    <location>
        <begin position="22"/>
        <end position="444"/>
    </location>
</feature>